<gene>
    <name evidence="1" type="ORF">KME07_04675</name>
</gene>
<dbReference type="Proteomes" id="UP000707356">
    <property type="component" value="Unassembled WGS sequence"/>
</dbReference>
<name>A0A951P8H3_9CYAN</name>
<protein>
    <submittedName>
        <fullName evidence="1">Uncharacterized protein</fullName>
    </submittedName>
</protein>
<evidence type="ECO:0000313" key="2">
    <source>
        <dbReference type="Proteomes" id="UP000707356"/>
    </source>
</evidence>
<organism evidence="1 2">
    <name type="scientific">Pegethrix bostrychoides GSE-TBD4-15B</name>
    <dbReference type="NCBI Taxonomy" id="2839662"/>
    <lineage>
        <taxon>Bacteria</taxon>
        <taxon>Bacillati</taxon>
        <taxon>Cyanobacteriota</taxon>
        <taxon>Cyanophyceae</taxon>
        <taxon>Oculatellales</taxon>
        <taxon>Oculatellaceae</taxon>
        <taxon>Pegethrix</taxon>
    </lineage>
</organism>
<dbReference type="EMBL" id="JAHHHV010000019">
    <property type="protein sequence ID" value="MBW4464719.1"/>
    <property type="molecule type" value="Genomic_DNA"/>
</dbReference>
<reference evidence="1" key="2">
    <citation type="journal article" date="2022" name="Microbiol. Resour. Announc.">
        <title>Metagenome Sequencing to Explore Phylogenomics of Terrestrial Cyanobacteria.</title>
        <authorList>
            <person name="Ward R.D."/>
            <person name="Stajich J.E."/>
            <person name="Johansen J.R."/>
            <person name="Huntemann M."/>
            <person name="Clum A."/>
            <person name="Foster B."/>
            <person name="Foster B."/>
            <person name="Roux S."/>
            <person name="Palaniappan K."/>
            <person name="Varghese N."/>
            <person name="Mukherjee S."/>
            <person name="Reddy T.B.K."/>
            <person name="Daum C."/>
            <person name="Copeland A."/>
            <person name="Chen I.A."/>
            <person name="Ivanova N.N."/>
            <person name="Kyrpides N.C."/>
            <person name="Shapiro N."/>
            <person name="Eloe-Fadrosh E.A."/>
            <person name="Pietrasiak N."/>
        </authorList>
    </citation>
    <scope>NUCLEOTIDE SEQUENCE</scope>
    <source>
        <strain evidence="1">GSE-TBD4-15B</strain>
    </source>
</reference>
<sequence length="105" mass="11822">MANTRRQIAAHLAGFQDLQALKLAVWEWVNSSDGSLTAFAKVLAIHRDQPELTEAEWQQLQQQGLAFDSDSASRAEDMQRLQRYQETGESIPHDQVAAWLSSIGR</sequence>
<reference evidence="1" key="1">
    <citation type="submission" date="2021-05" db="EMBL/GenBank/DDBJ databases">
        <authorList>
            <person name="Pietrasiak N."/>
            <person name="Ward R."/>
            <person name="Stajich J.E."/>
            <person name="Kurbessoian T."/>
        </authorList>
    </citation>
    <scope>NUCLEOTIDE SEQUENCE</scope>
    <source>
        <strain evidence="1">GSE-TBD4-15B</strain>
    </source>
</reference>
<evidence type="ECO:0000313" key="1">
    <source>
        <dbReference type="EMBL" id="MBW4464719.1"/>
    </source>
</evidence>
<comment type="caution">
    <text evidence="1">The sequence shown here is derived from an EMBL/GenBank/DDBJ whole genome shotgun (WGS) entry which is preliminary data.</text>
</comment>
<dbReference type="AlphaFoldDB" id="A0A951P8H3"/>
<proteinExistence type="predicted"/>
<accession>A0A951P8H3</accession>